<reference evidence="3" key="1">
    <citation type="journal article" date="2019" name="Int. J. Syst. Evol. Microbiol.">
        <title>The Global Catalogue of Microorganisms (GCM) 10K type strain sequencing project: providing services to taxonomists for standard genome sequencing and annotation.</title>
        <authorList>
            <consortium name="The Broad Institute Genomics Platform"/>
            <consortium name="The Broad Institute Genome Sequencing Center for Infectious Disease"/>
            <person name="Wu L."/>
            <person name="Ma J."/>
        </authorList>
    </citation>
    <scope>NUCLEOTIDE SEQUENCE [LARGE SCALE GENOMIC DNA]</scope>
    <source>
        <strain evidence="3">CGMCC 4.7093</strain>
    </source>
</reference>
<feature type="transmembrane region" description="Helical" evidence="1">
    <location>
        <begin position="178"/>
        <end position="201"/>
    </location>
</feature>
<evidence type="ECO:0000313" key="2">
    <source>
        <dbReference type="EMBL" id="MFC5065441.1"/>
    </source>
</evidence>
<dbReference type="Pfam" id="PF06197">
    <property type="entry name" value="DUF998"/>
    <property type="match status" value="1"/>
</dbReference>
<dbReference type="RefSeq" id="WP_378038772.1">
    <property type="nucleotide sequence ID" value="NZ_JBHSIV010000037.1"/>
</dbReference>
<keyword evidence="1" id="KW-0472">Membrane</keyword>
<keyword evidence="1" id="KW-0812">Transmembrane</keyword>
<evidence type="ECO:0000313" key="3">
    <source>
        <dbReference type="Proteomes" id="UP001595947"/>
    </source>
</evidence>
<sequence length="205" mass="20568">MTATLRTTAPAPTTDRRLLLAGTVAAPLWGAVALAQAALRPDFDFSTQPLSLLSTGPLGWVQIANFVVGGVLAVLGGAGLRRAAPEDPWLGRLAVGYGLGFVAAGVLVMDPVGSTGLSGHAVGHMLVGTLAFVALAGACLVLAVRFRRGGRGRRAAVSVAAAVSVVAGNAWAMSGGALGPMTLGFGVLAAMLWLSAVSWMIRAAA</sequence>
<dbReference type="EMBL" id="JBHSIV010000037">
    <property type="protein sequence ID" value="MFC5065441.1"/>
    <property type="molecule type" value="Genomic_DNA"/>
</dbReference>
<organism evidence="2 3">
    <name type="scientific">Actinomycetospora atypica</name>
    <dbReference type="NCBI Taxonomy" id="1290095"/>
    <lineage>
        <taxon>Bacteria</taxon>
        <taxon>Bacillati</taxon>
        <taxon>Actinomycetota</taxon>
        <taxon>Actinomycetes</taxon>
        <taxon>Pseudonocardiales</taxon>
        <taxon>Pseudonocardiaceae</taxon>
        <taxon>Actinomycetospora</taxon>
    </lineage>
</organism>
<evidence type="ECO:0000256" key="1">
    <source>
        <dbReference type="SAM" id="Phobius"/>
    </source>
</evidence>
<feature type="transmembrane region" description="Helical" evidence="1">
    <location>
        <begin position="61"/>
        <end position="80"/>
    </location>
</feature>
<name>A0ABV9YXX1_9PSEU</name>
<dbReference type="InterPro" id="IPR009339">
    <property type="entry name" value="DUF998"/>
</dbReference>
<feature type="transmembrane region" description="Helical" evidence="1">
    <location>
        <begin position="121"/>
        <end position="143"/>
    </location>
</feature>
<keyword evidence="1" id="KW-1133">Transmembrane helix</keyword>
<keyword evidence="3" id="KW-1185">Reference proteome</keyword>
<accession>A0ABV9YXX1</accession>
<comment type="caution">
    <text evidence="2">The sequence shown here is derived from an EMBL/GenBank/DDBJ whole genome shotgun (WGS) entry which is preliminary data.</text>
</comment>
<gene>
    <name evidence="2" type="ORF">ACFPBZ_24705</name>
</gene>
<dbReference type="Proteomes" id="UP001595947">
    <property type="component" value="Unassembled WGS sequence"/>
</dbReference>
<feature type="transmembrane region" description="Helical" evidence="1">
    <location>
        <begin position="155"/>
        <end position="172"/>
    </location>
</feature>
<protein>
    <submittedName>
        <fullName evidence="2">DUF998 domain-containing protein</fullName>
    </submittedName>
</protein>
<proteinExistence type="predicted"/>
<feature type="transmembrane region" description="Helical" evidence="1">
    <location>
        <begin position="89"/>
        <end position="109"/>
    </location>
</feature>